<evidence type="ECO:0000313" key="21">
    <source>
        <dbReference type="Proteomes" id="UP000265140"/>
    </source>
</evidence>
<dbReference type="Pfam" id="PF00855">
    <property type="entry name" value="PWWP"/>
    <property type="match status" value="1"/>
</dbReference>
<dbReference type="SMART" id="SM00293">
    <property type="entry name" value="PWWP"/>
    <property type="match status" value="1"/>
</dbReference>
<evidence type="ECO:0000256" key="3">
    <source>
        <dbReference type="ARBA" id="ARBA00022454"/>
    </source>
</evidence>
<dbReference type="GO" id="GO:0005737">
    <property type="term" value="C:cytoplasm"/>
    <property type="evidence" value="ECO:0007669"/>
    <property type="project" value="TreeGrafter"/>
</dbReference>
<keyword evidence="6" id="KW-0862">Zinc</keyword>
<dbReference type="InterPro" id="IPR011011">
    <property type="entry name" value="Znf_FYVE_PHD"/>
</dbReference>
<keyword evidence="21" id="KW-1185">Reference proteome</keyword>
<dbReference type="PROSITE" id="PS50016">
    <property type="entry name" value="ZF_PHD_2"/>
    <property type="match status" value="1"/>
</dbReference>
<dbReference type="InterPro" id="IPR019787">
    <property type="entry name" value="Znf_PHD-finger"/>
</dbReference>
<feature type="compositionally biased region" description="Basic and acidic residues" evidence="15">
    <location>
        <begin position="586"/>
        <end position="606"/>
    </location>
</feature>
<feature type="compositionally biased region" description="Basic and acidic residues" evidence="15">
    <location>
        <begin position="662"/>
        <end position="671"/>
    </location>
</feature>
<dbReference type="InterPro" id="IPR057053">
    <property type="entry name" value="MYND_ZMYND11_ZMYD8"/>
</dbReference>
<evidence type="ECO:0000256" key="1">
    <source>
        <dbReference type="ARBA" id="ARBA00004123"/>
    </source>
</evidence>
<feature type="region of interest" description="Disordered" evidence="15">
    <location>
        <begin position="1"/>
        <end position="75"/>
    </location>
</feature>
<keyword evidence="5 13" id="KW-0863">Zinc-finger</keyword>
<evidence type="ECO:0000259" key="18">
    <source>
        <dbReference type="PROSITE" id="PS50812"/>
    </source>
</evidence>
<organism evidence="20 21">
    <name type="scientific">Esox lucius</name>
    <name type="common">Northern pike</name>
    <dbReference type="NCBI Taxonomy" id="8010"/>
    <lineage>
        <taxon>Eukaryota</taxon>
        <taxon>Metazoa</taxon>
        <taxon>Chordata</taxon>
        <taxon>Craniata</taxon>
        <taxon>Vertebrata</taxon>
        <taxon>Euteleostomi</taxon>
        <taxon>Actinopterygii</taxon>
        <taxon>Neopterygii</taxon>
        <taxon>Teleostei</taxon>
        <taxon>Protacanthopterygii</taxon>
        <taxon>Esociformes</taxon>
        <taxon>Esocidae</taxon>
        <taxon>Esox</taxon>
    </lineage>
</organism>
<feature type="compositionally biased region" description="Low complexity" evidence="15">
    <location>
        <begin position="672"/>
        <end position="681"/>
    </location>
</feature>
<name>A0AAY5JYY3_ESOLU</name>
<feature type="compositionally biased region" description="Polar residues" evidence="15">
    <location>
        <begin position="1007"/>
        <end position="1023"/>
    </location>
</feature>
<feature type="compositionally biased region" description="Basic and acidic residues" evidence="15">
    <location>
        <begin position="1"/>
        <end position="11"/>
    </location>
</feature>
<feature type="compositionally biased region" description="Basic and acidic residues" evidence="15">
    <location>
        <begin position="561"/>
        <end position="578"/>
    </location>
</feature>
<dbReference type="InterPro" id="IPR013083">
    <property type="entry name" value="Znf_RING/FYVE/PHD"/>
</dbReference>
<feature type="domain" description="PWWP" evidence="18">
    <location>
        <begin position="272"/>
        <end position="322"/>
    </location>
</feature>
<feature type="domain" description="MYND-type" evidence="19">
    <location>
        <begin position="926"/>
        <end position="960"/>
    </location>
</feature>
<dbReference type="CDD" id="cd15538">
    <property type="entry name" value="PHD_PRKCBP1"/>
    <property type="match status" value="1"/>
</dbReference>
<evidence type="ECO:0000256" key="6">
    <source>
        <dbReference type="ARBA" id="ARBA00022833"/>
    </source>
</evidence>
<keyword evidence="14" id="KW-0175">Coiled coil</keyword>
<dbReference type="GO" id="GO:0008270">
    <property type="term" value="F:zinc ion binding"/>
    <property type="evidence" value="ECO:0007669"/>
    <property type="project" value="UniProtKB-KW"/>
</dbReference>
<dbReference type="InterPro" id="IPR001965">
    <property type="entry name" value="Znf_PHD"/>
</dbReference>
<evidence type="ECO:0000259" key="19">
    <source>
        <dbReference type="PROSITE" id="PS50865"/>
    </source>
</evidence>
<feature type="coiled-coil region" evidence="14">
    <location>
        <begin position="873"/>
        <end position="922"/>
    </location>
</feature>
<proteinExistence type="predicted"/>
<dbReference type="Pfam" id="PF00439">
    <property type="entry name" value="Bromodomain"/>
    <property type="match status" value="1"/>
</dbReference>
<evidence type="ECO:0000259" key="16">
    <source>
        <dbReference type="PROSITE" id="PS50014"/>
    </source>
</evidence>
<dbReference type="AlphaFoldDB" id="A0AAY5JYY3"/>
<dbReference type="InterPro" id="IPR056987">
    <property type="entry name" value="ZMYND8_CC"/>
</dbReference>
<evidence type="ECO:0000256" key="14">
    <source>
        <dbReference type="SAM" id="Coils"/>
    </source>
</evidence>
<dbReference type="InterPro" id="IPR002893">
    <property type="entry name" value="Znf_MYND"/>
</dbReference>
<dbReference type="PANTHER" id="PTHR46453:SF1">
    <property type="entry name" value="PROTEIN KINASE C BINDING PROTEIN 1, LIKE ISOFORM X1"/>
    <property type="match status" value="1"/>
</dbReference>
<feature type="region of interest" description="Disordered" evidence="15">
    <location>
        <begin position="420"/>
        <end position="454"/>
    </location>
</feature>
<evidence type="ECO:0000256" key="12">
    <source>
        <dbReference type="PROSITE-ProRule" id="PRU00035"/>
    </source>
</evidence>
<dbReference type="Ensembl" id="ENSELUT00000110920.1">
    <property type="protein sequence ID" value="ENSELUP00000080975.1"/>
    <property type="gene ID" value="ENSELUG00000015909.3"/>
</dbReference>
<dbReference type="Proteomes" id="UP000265140">
    <property type="component" value="Chromosome 12"/>
</dbReference>
<dbReference type="SUPFAM" id="SSF57903">
    <property type="entry name" value="FYVE/PHD zinc finger"/>
    <property type="match status" value="1"/>
</dbReference>
<dbReference type="PROSITE" id="PS50865">
    <property type="entry name" value="ZF_MYND_2"/>
    <property type="match status" value="1"/>
</dbReference>
<dbReference type="CDD" id="cd05508">
    <property type="entry name" value="Bromo_RACK7"/>
    <property type="match status" value="1"/>
</dbReference>
<sequence length="1023" mass="114077">SLAEEEVKTEADVVEGMDASVRTKVSDPGSAERPPVTQKRKVPSPTHSSNGHSPSDTSPSPLKKKKKPGAVYSNNKDQDSRNDFYCWLCHREGQVLCCELCPRVYHAKCLKLPAEPEGDWFCPECEKITVAECIETQSKAMTMLTIDQLSYLLKFALQKMKQPGTEPFWKPVSLEQHPDYAEYIFHPMDLATLEKNMKKKMYGCTEAFLADMKWILHNCIIYNGANHKLTATAKVVVKICEHEMNEIEVCPECYLSSCQKRDNWFCEPCGHPHPLVWAKLKGFPFWPAKALREKDGQVDARFFGQHDRAWVPINNCYLMSKEIPFSVKKTKSIFNSAMQEMEVYVENIRKKFGVFNYAPFRTPFTPNNQLQMLLDPANPSAGAVKSEKPDKMRFNFDMTASPKMLLGKSSLSSGIGRRISVTDMPRSPMSTNSSVHTGSDVEQDGMERGPRNPPFQYSAGEESMDYTGNNLLLTNTRLTTSSTSTWVSPIHPLLLKTLAAYRVKAEMDLKELSESVQQQQLQQQQQGSSLLNTPKRPIRSLDKTIESCKAQLGIDEISEDVYKGVEHSDSEDSEKSDSSDSEYLSDEEHRPKSVANDDKDKAERESKKRPKVSAQGDDKEAVTGPREKKASEALLKDRQGSVAPERDSQEKPRTPQTQPPTDRPKAPEEGRASAPRAPAGPDQDSDSERELVIDLGDEQGSRDRKRARREPGASAAKATKEPISTKLEGKGSVSPSSALTTAAPSPAPASTPTLSSSAASAQSAVKKQRPLLPKETAQAVQRAVVWNPANKFQTSSQKWHMQKVQRQQQEEQPATPAQTPVPVPVQAPTQMMDTIKGTMTEIYNDLSKSTSGNTIAEIRRLRIEIEKLQWLHQQELSEMKHNLELTMAEMRQSLEQERERLVAEVKKQMEVEKQQAVDETKKKQWCANCRKEAIFYCCWNTSYCDYPCQQAHWPEHMKSCTQSATASQQEPEAESTSDPSAKPPGHSSSAQPLSGSGPAPTDKGPSPTCSVDKSKDSGSVTVS</sequence>
<keyword evidence="3" id="KW-0158">Chromosome</keyword>
<dbReference type="GO" id="GO:0140006">
    <property type="term" value="F:histone H3 reader activity"/>
    <property type="evidence" value="ECO:0007669"/>
    <property type="project" value="UniProtKB-ARBA"/>
</dbReference>
<feature type="compositionally biased region" description="Polar residues" evidence="15">
    <location>
        <begin position="428"/>
        <end position="437"/>
    </location>
</feature>
<dbReference type="PROSITE" id="PS01360">
    <property type="entry name" value="ZF_MYND_1"/>
    <property type="match status" value="1"/>
</dbReference>
<dbReference type="SMART" id="SM00249">
    <property type="entry name" value="PHD"/>
    <property type="match status" value="1"/>
</dbReference>
<evidence type="ECO:0000259" key="17">
    <source>
        <dbReference type="PROSITE" id="PS50016"/>
    </source>
</evidence>
<dbReference type="PANTHER" id="PTHR46453">
    <property type="entry name" value="PROTEIN KINASE C-BINDING PROTEIN 1"/>
    <property type="match status" value="1"/>
</dbReference>
<dbReference type="InterPro" id="IPR000313">
    <property type="entry name" value="PWWP_dom"/>
</dbReference>
<evidence type="ECO:0000256" key="7">
    <source>
        <dbReference type="ARBA" id="ARBA00022853"/>
    </source>
</evidence>
<dbReference type="InterPro" id="IPR019786">
    <property type="entry name" value="Zinc_finger_PHD-type_CS"/>
</dbReference>
<feature type="region of interest" description="Disordered" evidence="15">
    <location>
        <begin position="561"/>
        <end position="772"/>
    </location>
</feature>
<dbReference type="PROSITE" id="PS50812">
    <property type="entry name" value="PWWP"/>
    <property type="match status" value="1"/>
</dbReference>
<feature type="compositionally biased region" description="Basic and acidic residues" evidence="15">
    <location>
        <begin position="616"/>
        <end position="653"/>
    </location>
</feature>
<dbReference type="Gene3D" id="6.10.140.2220">
    <property type="match status" value="1"/>
</dbReference>
<feature type="compositionally biased region" description="Low complexity" evidence="15">
    <location>
        <begin position="734"/>
        <end position="764"/>
    </location>
</feature>
<reference evidence="20" key="2">
    <citation type="submission" date="2025-08" db="UniProtKB">
        <authorList>
            <consortium name="Ensembl"/>
        </authorList>
    </citation>
    <scope>IDENTIFICATION</scope>
</reference>
<dbReference type="SUPFAM" id="SSF47370">
    <property type="entry name" value="Bromodomain"/>
    <property type="match status" value="1"/>
</dbReference>
<dbReference type="InterPro" id="IPR001487">
    <property type="entry name" value="Bromodomain"/>
</dbReference>
<keyword evidence="10" id="KW-0804">Transcription</keyword>
<keyword evidence="7" id="KW-0156">Chromatin regulator</keyword>
<keyword evidence="11" id="KW-0539">Nucleus</keyword>
<feature type="region of interest" description="Disordered" evidence="15">
    <location>
        <begin position="792"/>
        <end position="824"/>
    </location>
</feature>
<dbReference type="Pfam" id="PF12064">
    <property type="entry name" value="DUF3544"/>
    <property type="match status" value="1"/>
</dbReference>
<dbReference type="GO" id="GO:0003714">
    <property type="term" value="F:transcription corepressor activity"/>
    <property type="evidence" value="ECO:0007669"/>
    <property type="project" value="TreeGrafter"/>
</dbReference>
<keyword evidence="4" id="KW-0479">Metal-binding</keyword>
<dbReference type="InterPro" id="IPR037967">
    <property type="entry name" value="ZMYND8_Bromo_dom"/>
</dbReference>
<evidence type="ECO:0000256" key="13">
    <source>
        <dbReference type="PROSITE-ProRule" id="PRU00134"/>
    </source>
</evidence>
<dbReference type="GO" id="GO:0005694">
    <property type="term" value="C:chromosome"/>
    <property type="evidence" value="ECO:0007669"/>
    <property type="project" value="UniProtKB-SubCell"/>
</dbReference>
<evidence type="ECO:0000256" key="15">
    <source>
        <dbReference type="SAM" id="MobiDB-lite"/>
    </source>
</evidence>
<dbReference type="PROSITE" id="PS01359">
    <property type="entry name" value="ZF_PHD_1"/>
    <property type="match status" value="1"/>
</dbReference>
<dbReference type="SMART" id="SM00297">
    <property type="entry name" value="BROMO"/>
    <property type="match status" value="1"/>
</dbReference>
<dbReference type="PROSITE" id="PS50014">
    <property type="entry name" value="BROMODOMAIN_2"/>
    <property type="match status" value="1"/>
</dbReference>
<dbReference type="Gene3D" id="2.30.30.140">
    <property type="match status" value="1"/>
</dbReference>
<evidence type="ECO:0000256" key="11">
    <source>
        <dbReference type="ARBA" id="ARBA00023242"/>
    </source>
</evidence>
<evidence type="ECO:0000256" key="9">
    <source>
        <dbReference type="ARBA" id="ARBA00023117"/>
    </source>
</evidence>
<keyword evidence="9 12" id="KW-0103">Bromodomain</keyword>
<dbReference type="Pfam" id="PF00628">
    <property type="entry name" value="PHD"/>
    <property type="match status" value="1"/>
</dbReference>
<dbReference type="GeneTree" id="ENSGT00940000154897"/>
<evidence type="ECO:0000256" key="10">
    <source>
        <dbReference type="ARBA" id="ARBA00023163"/>
    </source>
</evidence>
<evidence type="ECO:0000313" key="20">
    <source>
        <dbReference type="Ensembl" id="ENSELUP00000080975.1"/>
    </source>
</evidence>
<dbReference type="Gene3D" id="1.20.920.10">
    <property type="entry name" value="Bromodomain-like"/>
    <property type="match status" value="1"/>
</dbReference>
<dbReference type="SUPFAM" id="SSF144232">
    <property type="entry name" value="HIT/MYND zinc finger-like"/>
    <property type="match status" value="1"/>
</dbReference>
<dbReference type="InterPro" id="IPR044075">
    <property type="entry name" value="PRKCBP1_PHD"/>
</dbReference>
<dbReference type="GO" id="GO:0005634">
    <property type="term" value="C:nucleus"/>
    <property type="evidence" value="ECO:0007669"/>
    <property type="project" value="UniProtKB-SubCell"/>
</dbReference>
<dbReference type="Pfam" id="PF23460">
    <property type="entry name" value="ZMYND8_CC"/>
    <property type="match status" value="1"/>
</dbReference>
<evidence type="ECO:0008006" key="22">
    <source>
        <dbReference type="Google" id="ProtNLM"/>
    </source>
</evidence>
<dbReference type="FunFam" id="6.10.140.2220:FF:000002">
    <property type="entry name" value="Protein kinase C-binding protein 1 isoform C"/>
    <property type="match status" value="1"/>
</dbReference>
<reference evidence="20" key="3">
    <citation type="submission" date="2025-09" db="UniProtKB">
        <authorList>
            <consortium name="Ensembl"/>
        </authorList>
    </citation>
    <scope>IDENTIFICATION</scope>
</reference>
<dbReference type="Gene3D" id="3.30.40.10">
    <property type="entry name" value="Zinc/RING finger domain, C3HC4 (zinc finger)"/>
    <property type="match status" value="1"/>
</dbReference>
<protein>
    <recommendedName>
        <fullName evidence="22">Protein kinase C binding protein 1, like</fullName>
    </recommendedName>
</protein>
<evidence type="ECO:0000256" key="2">
    <source>
        <dbReference type="ARBA" id="ARBA00004286"/>
    </source>
</evidence>
<feature type="domain" description="PHD-type" evidence="17">
    <location>
        <begin position="83"/>
        <end position="128"/>
    </location>
</feature>
<reference evidence="20 21" key="1">
    <citation type="submission" date="2020-02" db="EMBL/GenBank/DDBJ databases">
        <title>Esox lucius (northern pike) genome, fEsoLuc1, primary haplotype.</title>
        <authorList>
            <person name="Myers G."/>
            <person name="Karagic N."/>
            <person name="Meyer A."/>
            <person name="Pippel M."/>
            <person name="Reichard M."/>
            <person name="Winkler S."/>
            <person name="Tracey A."/>
            <person name="Sims Y."/>
            <person name="Howe K."/>
            <person name="Rhie A."/>
            <person name="Formenti G."/>
            <person name="Durbin R."/>
            <person name="Fedrigo O."/>
            <person name="Jarvis E.D."/>
        </authorList>
    </citation>
    <scope>NUCLEOTIDE SEQUENCE [LARGE SCALE GENOMIC DNA]</scope>
</reference>
<dbReference type="CDD" id="cd20160">
    <property type="entry name" value="PWWP_PRKCBP1"/>
    <property type="match status" value="1"/>
</dbReference>
<accession>A0AAY5JYY3</accession>
<comment type="subcellular location">
    <subcellularLocation>
        <location evidence="2">Chromosome</location>
    </subcellularLocation>
    <subcellularLocation>
        <location evidence="1">Nucleus</location>
    </subcellularLocation>
</comment>
<dbReference type="PRINTS" id="PR00503">
    <property type="entry name" value="BROMODOMAIN"/>
</dbReference>
<keyword evidence="8" id="KW-0805">Transcription regulation</keyword>
<dbReference type="InterPro" id="IPR036427">
    <property type="entry name" value="Bromodomain-like_sf"/>
</dbReference>
<evidence type="ECO:0000256" key="8">
    <source>
        <dbReference type="ARBA" id="ARBA00023015"/>
    </source>
</evidence>
<evidence type="ECO:0000256" key="4">
    <source>
        <dbReference type="ARBA" id="ARBA00022723"/>
    </source>
</evidence>
<dbReference type="FunFam" id="2.30.30.140:FF:000003">
    <property type="entry name" value="Protein kinase C-binding protein 1 isoform C"/>
    <property type="match status" value="1"/>
</dbReference>
<feature type="domain" description="Bromo" evidence="16">
    <location>
        <begin position="160"/>
        <end position="230"/>
    </location>
</feature>
<dbReference type="InterPro" id="IPR021931">
    <property type="entry name" value="ZMYND8"/>
</dbReference>
<dbReference type="SUPFAM" id="SSF63748">
    <property type="entry name" value="Tudor/PWWP/MBT"/>
    <property type="match status" value="1"/>
</dbReference>
<dbReference type="Pfam" id="PF24324">
    <property type="entry name" value="MYND_ZMYND11_ZMYD8"/>
    <property type="match status" value="1"/>
</dbReference>
<feature type="region of interest" description="Disordered" evidence="15">
    <location>
        <begin position="963"/>
        <end position="1023"/>
    </location>
</feature>
<evidence type="ECO:0000256" key="5">
    <source>
        <dbReference type="ARBA" id="ARBA00022771"/>
    </source>
</evidence>
<feature type="compositionally biased region" description="Polar residues" evidence="15">
    <location>
        <begin position="963"/>
        <end position="979"/>
    </location>
</feature>